<name>A0A151P777_ALLMI</name>
<keyword evidence="2" id="KW-1185">Reference proteome</keyword>
<sequence>MSKSKSSPPIRGFPLIAHSGEASFSPVEIPFPGLLFPKILISMSPCSEWYLEKADADVNQDLEGAGC</sequence>
<proteinExistence type="predicted"/>
<protein>
    <submittedName>
        <fullName evidence="1">Uncharacterized protein</fullName>
    </submittedName>
</protein>
<dbReference type="EMBL" id="AKHW03000640">
    <property type="protein sequence ID" value="KYO44873.1"/>
    <property type="molecule type" value="Genomic_DNA"/>
</dbReference>
<evidence type="ECO:0000313" key="1">
    <source>
        <dbReference type="EMBL" id="KYO44873.1"/>
    </source>
</evidence>
<gene>
    <name evidence="1" type="ORF">Y1Q_0022956</name>
</gene>
<dbReference type="Proteomes" id="UP000050525">
    <property type="component" value="Unassembled WGS sequence"/>
</dbReference>
<comment type="caution">
    <text evidence="1">The sequence shown here is derived from an EMBL/GenBank/DDBJ whole genome shotgun (WGS) entry which is preliminary data.</text>
</comment>
<reference evidence="1 2" key="1">
    <citation type="journal article" date="2012" name="Genome Biol.">
        <title>Sequencing three crocodilian genomes to illuminate the evolution of archosaurs and amniotes.</title>
        <authorList>
            <person name="St John J.A."/>
            <person name="Braun E.L."/>
            <person name="Isberg S.R."/>
            <person name="Miles L.G."/>
            <person name="Chong A.Y."/>
            <person name="Gongora J."/>
            <person name="Dalzell P."/>
            <person name="Moran C."/>
            <person name="Bed'hom B."/>
            <person name="Abzhanov A."/>
            <person name="Burgess S.C."/>
            <person name="Cooksey A.M."/>
            <person name="Castoe T.A."/>
            <person name="Crawford N.G."/>
            <person name="Densmore L.D."/>
            <person name="Drew J.C."/>
            <person name="Edwards S.V."/>
            <person name="Faircloth B.C."/>
            <person name="Fujita M.K."/>
            <person name="Greenwold M.J."/>
            <person name="Hoffmann F.G."/>
            <person name="Howard J.M."/>
            <person name="Iguchi T."/>
            <person name="Janes D.E."/>
            <person name="Khan S.Y."/>
            <person name="Kohno S."/>
            <person name="de Koning A.J."/>
            <person name="Lance S.L."/>
            <person name="McCarthy F.M."/>
            <person name="McCormack J.E."/>
            <person name="Merchant M.E."/>
            <person name="Peterson D.G."/>
            <person name="Pollock D.D."/>
            <person name="Pourmand N."/>
            <person name="Raney B.J."/>
            <person name="Roessler K.A."/>
            <person name="Sanford J.R."/>
            <person name="Sawyer R.H."/>
            <person name="Schmidt C.J."/>
            <person name="Triplett E.W."/>
            <person name="Tuberville T.D."/>
            <person name="Venegas-Anaya M."/>
            <person name="Howard J.T."/>
            <person name="Jarvis E.D."/>
            <person name="Guillette L.J.Jr."/>
            <person name="Glenn T.C."/>
            <person name="Green R.E."/>
            <person name="Ray D.A."/>
        </authorList>
    </citation>
    <scope>NUCLEOTIDE SEQUENCE [LARGE SCALE GENOMIC DNA]</scope>
    <source>
        <strain evidence="1">KSC_2009_1</strain>
    </source>
</reference>
<evidence type="ECO:0000313" key="2">
    <source>
        <dbReference type="Proteomes" id="UP000050525"/>
    </source>
</evidence>
<organism evidence="1 2">
    <name type="scientific">Alligator mississippiensis</name>
    <name type="common">American alligator</name>
    <dbReference type="NCBI Taxonomy" id="8496"/>
    <lineage>
        <taxon>Eukaryota</taxon>
        <taxon>Metazoa</taxon>
        <taxon>Chordata</taxon>
        <taxon>Craniata</taxon>
        <taxon>Vertebrata</taxon>
        <taxon>Euteleostomi</taxon>
        <taxon>Archelosauria</taxon>
        <taxon>Archosauria</taxon>
        <taxon>Crocodylia</taxon>
        <taxon>Alligatoridae</taxon>
        <taxon>Alligatorinae</taxon>
        <taxon>Alligator</taxon>
    </lineage>
</organism>
<dbReference type="AlphaFoldDB" id="A0A151P777"/>
<accession>A0A151P777</accession>